<protein>
    <submittedName>
        <fullName evidence="1">Uncharacterized protein</fullName>
    </submittedName>
</protein>
<evidence type="ECO:0000313" key="1">
    <source>
        <dbReference type="EMBL" id="SSW96680.1"/>
    </source>
</evidence>
<name>A0A3B0M3X3_9GAMM</name>
<proteinExistence type="predicted"/>
<dbReference type="EMBL" id="UFQR01000056">
    <property type="protein sequence ID" value="SSW96680.1"/>
    <property type="molecule type" value="Genomic_DNA"/>
</dbReference>
<dbReference type="AlphaFoldDB" id="A0A3B0M3X3"/>
<accession>A0A3B0M3X3</accession>
<reference evidence="1" key="1">
    <citation type="submission" date="2018-04" db="EMBL/GenBank/DDBJ databases">
        <authorList>
            <person name="Go L.Y."/>
            <person name="Mitchell J.A."/>
        </authorList>
    </citation>
    <scope>NUCLEOTIDE SEQUENCE</scope>
    <source>
        <strain evidence="1">ARTV</strain>
    </source>
</reference>
<organism evidence="1">
    <name type="scientific">Arsenophonus endosymbiont of Trialeurodes vaporariorum</name>
    <dbReference type="NCBI Taxonomy" id="235567"/>
    <lineage>
        <taxon>Bacteria</taxon>
        <taxon>Pseudomonadati</taxon>
        <taxon>Pseudomonadota</taxon>
        <taxon>Gammaproteobacteria</taxon>
        <taxon>Enterobacterales</taxon>
        <taxon>Morganellaceae</taxon>
        <taxon>Arsenophonus</taxon>
    </lineage>
</organism>
<gene>
    <name evidence="1" type="ORF">ARTV_3230</name>
</gene>
<sequence>MNPYAMQDYWYEQQQEIAYWEDRLDDEISELVQPVYDCLHSSVMRKLSIEDFDDIWKALFDHFKNENIHRYKAIRLPKRKYL</sequence>